<name>A0A7T8E859_9VIRU</name>
<sequence>MHETGIFFRYYAPIGTSAEWAEKLLLFQCETPDGVKHFLRTLYKLLDRRENKRNAMLLAGAANSGKTWFVRMISGAMITVGIQKNLSKATGFPFQDCIRRRLIINYLRKTVSQCTVSMFCQI</sequence>
<keyword evidence="5" id="KW-0067">ATP-binding</keyword>
<evidence type="ECO:0000313" key="7">
    <source>
        <dbReference type="EMBL" id="QQO81449.1"/>
    </source>
</evidence>
<keyword evidence="4" id="KW-0547">Nucleotide-binding</keyword>
<evidence type="ECO:0000256" key="5">
    <source>
        <dbReference type="ARBA" id="ARBA00022840"/>
    </source>
</evidence>
<dbReference type="EMBL" id="MW039377">
    <property type="protein sequence ID" value="QQO81449.1"/>
    <property type="molecule type" value="Genomic_DNA"/>
</dbReference>
<reference evidence="7" key="1">
    <citation type="journal article" date="2020" name="Viruses">
        <title>Soybean Thrips (Thysanoptera: Thripidae) Harbor Highly Diverse Populations of Arthropod, Fungal and Plant Viruses.</title>
        <authorList>
            <person name="Thekke-Veetil T."/>
            <person name="Lagos-Kutz D."/>
            <person name="McCoppin N.K."/>
            <person name="Hartman G.L."/>
            <person name="Ju H.K."/>
            <person name="Lim H.S."/>
            <person name="Domier L.L."/>
        </authorList>
    </citation>
    <scope>NUCLEOTIDE SEQUENCE</scope>
    <source>
        <strain evidence="7">STN1DV2</strain>
    </source>
</reference>
<keyword evidence="2" id="KW-1048">Host nucleus</keyword>
<dbReference type="GO" id="GO:0019079">
    <property type="term" value="P:viral genome replication"/>
    <property type="evidence" value="ECO:0007669"/>
    <property type="project" value="InterPro"/>
</dbReference>
<dbReference type="GO" id="GO:0005524">
    <property type="term" value="F:ATP binding"/>
    <property type="evidence" value="ECO:0007669"/>
    <property type="project" value="UniProtKB-KW"/>
</dbReference>
<dbReference type="Gene3D" id="3.40.50.300">
    <property type="entry name" value="P-loop containing nucleotide triphosphate hydrolases"/>
    <property type="match status" value="1"/>
</dbReference>
<evidence type="ECO:0000256" key="2">
    <source>
        <dbReference type="ARBA" id="ARBA00022562"/>
    </source>
</evidence>
<dbReference type="GO" id="GO:0042025">
    <property type="term" value="C:host cell nucleus"/>
    <property type="evidence" value="ECO:0007669"/>
    <property type="project" value="UniProtKB-SubCell"/>
</dbReference>
<evidence type="ECO:0000256" key="1">
    <source>
        <dbReference type="ARBA" id="ARBA00004147"/>
    </source>
</evidence>
<keyword evidence="3" id="KW-0235">DNA replication</keyword>
<protein>
    <submittedName>
        <fullName evidence="7">Putative NS1 protein</fullName>
    </submittedName>
</protein>
<proteinExistence type="predicted"/>
<evidence type="ECO:0000256" key="3">
    <source>
        <dbReference type="ARBA" id="ARBA00022705"/>
    </source>
</evidence>
<dbReference type="InterPro" id="IPR001257">
    <property type="entry name" value="Parvovirus_NS1_helicase"/>
</dbReference>
<evidence type="ECO:0000259" key="6">
    <source>
        <dbReference type="Pfam" id="PF01057"/>
    </source>
</evidence>
<dbReference type="InterPro" id="IPR027417">
    <property type="entry name" value="P-loop_NTPase"/>
</dbReference>
<dbReference type="Pfam" id="PF01057">
    <property type="entry name" value="Parvo_NS1"/>
    <property type="match status" value="1"/>
</dbReference>
<dbReference type="SUPFAM" id="SSF52540">
    <property type="entry name" value="P-loop containing nucleoside triphosphate hydrolases"/>
    <property type="match status" value="1"/>
</dbReference>
<evidence type="ECO:0000256" key="4">
    <source>
        <dbReference type="ARBA" id="ARBA00022741"/>
    </source>
</evidence>
<dbReference type="GO" id="GO:0006260">
    <property type="term" value="P:DNA replication"/>
    <property type="evidence" value="ECO:0007669"/>
    <property type="project" value="UniProtKB-KW"/>
</dbReference>
<feature type="domain" description="Parvovirus non-structural protein 1 helicase" evidence="6">
    <location>
        <begin position="41"/>
        <end position="103"/>
    </location>
</feature>
<accession>A0A7T8E859</accession>
<organism evidence="7">
    <name type="scientific">Soybean thrips denso-like virus 2</name>
    <dbReference type="NCBI Taxonomy" id="2803989"/>
    <lineage>
        <taxon>Viruses</taxon>
        <taxon>Monodnaviria</taxon>
        <taxon>Shotokuvirae</taxon>
        <taxon>Cossaviricota</taxon>
        <taxon>Quintoviricetes</taxon>
        <taxon>Piccovirales</taxon>
        <taxon>Parvoviridae</taxon>
        <taxon>Densovirinae</taxon>
    </lineage>
</organism>
<comment type="subcellular location">
    <subcellularLocation>
        <location evidence="1">Host nucleus</location>
    </subcellularLocation>
</comment>